<dbReference type="EMBL" id="JANVFU010000022">
    <property type="protein sequence ID" value="KAJ3738832.1"/>
    <property type="molecule type" value="Genomic_DNA"/>
</dbReference>
<evidence type="ECO:0000313" key="2">
    <source>
        <dbReference type="EMBL" id="KAJ3738878.1"/>
    </source>
</evidence>
<dbReference type="EMBL" id="JANVFU010000011">
    <property type="protein sequence ID" value="KAJ3741667.1"/>
    <property type="molecule type" value="Genomic_DNA"/>
</dbReference>
<protein>
    <submittedName>
        <fullName evidence="1">Uncharacterized protein</fullName>
    </submittedName>
</protein>
<evidence type="ECO:0000313" key="3">
    <source>
        <dbReference type="EMBL" id="KAJ3741667.1"/>
    </source>
</evidence>
<evidence type="ECO:0000313" key="5">
    <source>
        <dbReference type="Proteomes" id="UP001142393"/>
    </source>
</evidence>
<reference evidence="1" key="2">
    <citation type="submission" date="2022-08" db="EMBL/GenBank/DDBJ databases">
        <authorList>
            <consortium name="DOE Joint Genome Institute"/>
            <person name="Min B."/>
            <person name="Sierra-Patev S."/>
            <person name="Naranjo-Ortiz M."/>
            <person name="Looney B."/>
            <person name="Konkel Z."/>
            <person name="Slot J.C."/>
            <person name="Sakamoto Y."/>
            <person name="Steenwyk J.L."/>
            <person name="Rokas A."/>
            <person name="Carro J."/>
            <person name="Camarero S."/>
            <person name="Ferreira P."/>
            <person name="Molpeceres G."/>
            <person name="Ruiz-duenas F.J."/>
            <person name="Serrano A."/>
            <person name="Henrissat B."/>
            <person name="Drula E."/>
            <person name="Hughes K.W."/>
            <person name="Mata J.L."/>
            <person name="Ishikawa N.K."/>
            <person name="Vargas-Isla R."/>
            <person name="Ushijima S."/>
            <person name="Smith C.A."/>
            <person name="Ahrendt S."/>
            <person name="Andreopoulos W."/>
            <person name="He G."/>
            <person name="LaButti K."/>
            <person name="Lipzen A."/>
            <person name="Ng V."/>
            <person name="Riley R."/>
            <person name="Sandor L."/>
            <person name="Barry K."/>
            <person name="Martinez A.T."/>
            <person name="Xiao Y."/>
            <person name="Gibbons J.G."/>
            <person name="Terashima K."/>
            <person name="Hibbett D.S."/>
            <person name="Grigoriev I.V."/>
        </authorList>
    </citation>
    <scope>NUCLEOTIDE SEQUENCE</scope>
    <source>
        <strain evidence="1">TFB7810</strain>
    </source>
</reference>
<dbReference type="Proteomes" id="UP001142393">
    <property type="component" value="Unassembled WGS sequence"/>
</dbReference>
<name>A0A9W8NQA7_9AGAR</name>
<keyword evidence="5" id="KW-1185">Reference proteome</keyword>
<proteinExistence type="predicted"/>
<comment type="caution">
    <text evidence="1">The sequence shown here is derived from an EMBL/GenBank/DDBJ whole genome shotgun (WGS) entry which is preliminary data.</text>
</comment>
<evidence type="ECO:0000313" key="1">
    <source>
        <dbReference type="EMBL" id="KAJ3738832.1"/>
    </source>
</evidence>
<dbReference type="EMBL" id="JANVFU010000022">
    <property type="protein sequence ID" value="KAJ3738878.1"/>
    <property type="molecule type" value="Genomic_DNA"/>
</dbReference>
<dbReference type="AlphaFoldDB" id="A0A9W8NQA7"/>
<dbReference type="EMBL" id="MU802106">
    <property type="protein sequence ID" value="KAJ3981593.1"/>
    <property type="molecule type" value="Genomic_DNA"/>
</dbReference>
<reference evidence="4" key="1">
    <citation type="submission" date="2022-08" db="EMBL/GenBank/DDBJ databases">
        <authorList>
            <consortium name="DOE Joint Genome Institute"/>
            <person name="Min B."/>
            <person name="Riley R."/>
            <person name="Sierra-Patev S."/>
            <person name="Naranjo-Ortiz M."/>
            <person name="Looney B."/>
            <person name="Konkel Z."/>
            <person name="Slot J.C."/>
            <person name="Sakamoto Y."/>
            <person name="Steenwyk J.L."/>
            <person name="Rokas A."/>
            <person name="Carro J."/>
            <person name="Camarero S."/>
            <person name="Ferreira P."/>
            <person name="Molpeceres G."/>
            <person name="Ruiz-Duenas F.J."/>
            <person name="Serrano A."/>
            <person name="Henrissat B."/>
            <person name="Drula E."/>
            <person name="Hughes K.W."/>
            <person name="Mata J.L."/>
            <person name="Ishikawa N.K."/>
            <person name="Vargas-Isla R."/>
            <person name="Ushijima S."/>
            <person name="Smith C.A."/>
            <person name="Ahrendt S."/>
            <person name="Andreopoulos W."/>
            <person name="He G."/>
            <person name="Labutti K."/>
            <person name="Lipzen A."/>
            <person name="Ng V."/>
            <person name="Sandor L."/>
            <person name="Barry K."/>
            <person name="Martinez A.T."/>
            <person name="Xiao Y."/>
            <person name="Gibbons J.G."/>
            <person name="Terashima K."/>
            <person name="Hibbett D.S."/>
            <person name="Grigoriev I.V."/>
        </authorList>
    </citation>
    <scope>NUCLEOTIDE SEQUENCE</scope>
    <source>
        <strain evidence="4">TFB7829</strain>
    </source>
</reference>
<reference evidence="1 5" key="3">
    <citation type="journal article" date="2023" name="Proc. Natl. Acad. Sci. U.S.A.">
        <title>A global phylogenomic analysis of the shiitake genus Lentinula.</title>
        <authorList>
            <person name="Sierra-Patev S."/>
            <person name="Min B."/>
            <person name="Naranjo-Ortiz M."/>
            <person name="Looney B."/>
            <person name="Konkel Z."/>
            <person name="Slot J.C."/>
            <person name="Sakamoto Y."/>
            <person name="Steenwyk J.L."/>
            <person name="Rokas A."/>
            <person name="Carro J."/>
            <person name="Camarero S."/>
            <person name="Ferreira P."/>
            <person name="Molpeceres G."/>
            <person name="Ruiz-Duenas F.J."/>
            <person name="Serrano A."/>
            <person name="Henrissat B."/>
            <person name="Drula E."/>
            <person name="Hughes K.W."/>
            <person name="Mata J.L."/>
            <person name="Ishikawa N.K."/>
            <person name="Vargas-Isla R."/>
            <person name="Ushijima S."/>
            <person name="Smith C.A."/>
            <person name="Donoghue J."/>
            <person name="Ahrendt S."/>
            <person name="Andreopoulos W."/>
            <person name="He G."/>
            <person name="LaButti K."/>
            <person name="Lipzen A."/>
            <person name="Ng V."/>
            <person name="Riley R."/>
            <person name="Sandor L."/>
            <person name="Barry K."/>
            <person name="Martinez A.T."/>
            <person name="Xiao Y."/>
            <person name="Gibbons J.G."/>
            <person name="Terashima K."/>
            <person name="Grigoriev I.V."/>
            <person name="Hibbett D."/>
        </authorList>
    </citation>
    <scope>NUCLEOTIDE SEQUENCE [LARGE SCALE GENOMIC DNA]</scope>
    <source>
        <strain evidence="1 5">TFB7810</strain>
    </source>
</reference>
<accession>A0A9W8NQA7</accession>
<gene>
    <name evidence="3" type="ORF">DFH05DRAFT_1402893</name>
    <name evidence="1" type="ORF">DFH05DRAFT_1408356</name>
    <name evidence="2" type="ORF">DFH05DRAFT_1408388</name>
    <name evidence="4" type="ORF">F5890DRAFT_1417394</name>
</gene>
<sequence length="141" mass="16656">MVQFARNTGNAELKEYWEYALKALNILQHDGMSDEEDVEEDITVDVVATKRLVRIVKILGYRHESFRGLFEIIDATRGLEDLIFNQSGRSRIPRKRVNIVDLREPPKDLPKSVFRQEYLNQLSEFDIEELRISEQDFEIRE</sequence>
<organism evidence="1 5">
    <name type="scientific">Lentinula detonsa</name>
    <dbReference type="NCBI Taxonomy" id="2804962"/>
    <lineage>
        <taxon>Eukaryota</taxon>
        <taxon>Fungi</taxon>
        <taxon>Dikarya</taxon>
        <taxon>Basidiomycota</taxon>
        <taxon>Agaricomycotina</taxon>
        <taxon>Agaricomycetes</taxon>
        <taxon>Agaricomycetidae</taxon>
        <taxon>Agaricales</taxon>
        <taxon>Marasmiineae</taxon>
        <taxon>Omphalotaceae</taxon>
        <taxon>Lentinula</taxon>
    </lineage>
</organism>
<dbReference type="Proteomes" id="UP001163850">
    <property type="component" value="Unassembled WGS sequence"/>
</dbReference>
<accession>A0AA38PUP3</accession>
<evidence type="ECO:0000313" key="4">
    <source>
        <dbReference type="EMBL" id="KAJ3981593.1"/>
    </source>
</evidence>